<sequence>MFIRFFSSLRLTLGLLLGLALVSVAGTLRPVADNRYEVFYQTPWFRLLLGLLALNLVVCTLKTIRRNLGDRRRQLETLGSEQMFALPLRSSLPSDTVFAALVSELRGMGYRTEQQGEQVLAVRGRAGRWGSTLVHLSCLAIMAGALAGEFGFVGTLNIHVGKKSGVILDWDRGGDRELGFEFRLDAFEPRYYPLELQFQVSSAQGDVLEEITTREGEVVPLPKPGFSAGVKQFEIAKRQLTLEILRSGVPWGVYRATPEGQSFDGPPGFDLVVVPTAFRDPVLRQTHSEVSILEGGQVVRQGVIEVNRPLVHRGVAIYQTAFDQDQFGFWYAGFQFSKDPGEPLVWCASILLMLGLALSFLLPYRVVGIRRVDDDLQLVGLGGFRGPSGSRMFARLEGRLRER</sequence>
<evidence type="ECO:0000256" key="1">
    <source>
        <dbReference type="ARBA" id="ARBA00004141"/>
    </source>
</evidence>
<evidence type="ECO:0000256" key="2">
    <source>
        <dbReference type="ARBA" id="ARBA00022692"/>
    </source>
</evidence>
<dbReference type="Pfam" id="PF05140">
    <property type="entry name" value="ResB"/>
    <property type="match status" value="2"/>
</dbReference>
<gene>
    <name evidence="8" type="ORF">DESUT3_34100</name>
</gene>
<dbReference type="RefSeq" id="WP_221249716.1">
    <property type="nucleotide sequence ID" value="NZ_AP024355.1"/>
</dbReference>
<reference evidence="8 9" key="2">
    <citation type="journal article" date="2021" name="Int. J. Syst. Evol. Microbiol.">
        <title>Isolation and Polyphasic Characterization of Desulfuromonas versatilis sp. Nov., an Electrogenic Bacteria Capable of Versatile Metabolism Isolated from a Graphene Oxide-Reducing Enrichment Culture.</title>
        <authorList>
            <person name="Xie L."/>
            <person name="Yoshida N."/>
            <person name="Ishii S."/>
            <person name="Meng L."/>
        </authorList>
    </citation>
    <scope>NUCLEOTIDE SEQUENCE [LARGE SCALE GENOMIC DNA]</scope>
    <source>
        <strain evidence="8 9">NIT-T3</strain>
    </source>
</reference>
<feature type="domain" description="ResB-like" evidence="7">
    <location>
        <begin position="331"/>
        <end position="372"/>
    </location>
</feature>
<dbReference type="PANTHER" id="PTHR31566">
    <property type="entry name" value="CYTOCHROME C BIOGENESIS PROTEIN CCS1, CHLOROPLASTIC"/>
    <property type="match status" value="1"/>
</dbReference>
<dbReference type="InterPro" id="IPR007816">
    <property type="entry name" value="ResB-like_domain"/>
</dbReference>
<proteinExistence type="predicted"/>
<feature type="transmembrane region" description="Helical" evidence="6">
    <location>
        <begin position="43"/>
        <end position="64"/>
    </location>
</feature>
<keyword evidence="3" id="KW-0201">Cytochrome c-type biogenesis</keyword>
<comment type="subcellular location">
    <subcellularLocation>
        <location evidence="1">Membrane</location>
        <topology evidence="1">Multi-pass membrane protein</topology>
    </subcellularLocation>
</comment>
<feature type="transmembrane region" description="Helical" evidence="6">
    <location>
        <begin position="343"/>
        <end position="362"/>
    </location>
</feature>
<evidence type="ECO:0000256" key="3">
    <source>
        <dbReference type="ARBA" id="ARBA00022748"/>
    </source>
</evidence>
<dbReference type="InterPro" id="IPR023494">
    <property type="entry name" value="Cyt_c_bgen_Ccs1/CcsB/ResB"/>
</dbReference>
<evidence type="ECO:0000259" key="7">
    <source>
        <dbReference type="Pfam" id="PF05140"/>
    </source>
</evidence>
<dbReference type="Proteomes" id="UP001319827">
    <property type="component" value="Chromosome"/>
</dbReference>
<keyword evidence="9" id="KW-1185">Reference proteome</keyword>
<evidence type="ECO:0000313" key="9">
    <source>
        <dbReference type="Proteomes" id="UP001319827"/>
    </source>
</evidence>
<evidence type="ECO:0000256" key="5">
    <source>
        <dbReference type="ARBA" id="ARBA00023136"/>
    </source>
</evidence>
<evidence type="ECO:0000256" key="4">
    <source>
        <dbReference type="ARBA" id="ARBA00022989"/>
    </source>
</evidence>
<accession>A0ABN6E5Z2</accession>
<protein>
    <recommendedName>
        <fullName evidence="7">ResB-like domain-containing protein</fullName>
    </recommendedName>
</protein>
<keyword evidence="2 6" id="KW-0812">Transmembrane</keyword>
<dbReference type="EMBL" id="AP024355">
    <property type="protein sequence ID" value="BCR06341.1"/>
    <property type="molecule type" value="Genomic_DNA"/>
</dbReference>
<dbReference type="PANTHER" id="PTHR31566:SF0">
    <property type="entry name" value="CYTOCHROME C BIOGENESIS PROTEIN CCS1, CHLOROPLASTIC"/>
    <property type="match status" value="1"/>
</dbReference>
<keyword evidence="5 6" id="KW-0472">Membrane</keyword>
<reference evidence="8 9" key="1">
    <citation type="journal article" date="2016" name="C (Basel)">
        <title>Selective Growth of and Electricity Production by Marine Exoelectrogenic Bacteria in Self-Aggregated Hydrogel of Microbially Reduced Graphene Oxide.</title>
        <authorList>
            <person name="Yoshida N."/>
            <person name="Goto Y."/>
            <person name="Miyata Y."/>
        </authorList>
    </citation>
    <scope>NUCLEOTIDE SEQUENCE [LARGE SCALE GENOMIC DNA]</scope>
    <source>
        <strain evidence="8 9">NIT-T3</strain>
    </source>
</reference>
<evidence type="ECO:0000313" key="8">
    <source>
        <dbReference type="EMBL" id="BCR06341.1"/>
    </source>
</evidence>
<feature type="domain" description="ResB-like" evidence="7">
    <location>
        <begin position="10"/>
        <end position="193"/>
    </location>
</feature>
<evidence type="ECO:0000256" key="6">
    <source>
        <dbReference type="SAM" id="Phobius"/>
    </source>
</evidence>
<keyword evidence="4 6" id="KW-1133">Transmembrane helix</keyword>
<organism evidence="8 9">
    <name type="scientific">Desulfuromonas versatilis</name>
    <dbReference type="NCBI Taxonomy" id="2802975"/>
    <lineage>
        <taxon>Bacteria</taxon>
        <taxon>Pseudomonadati</taxon>
        <taxon>Thermodesulfobacteriota</taxon>
        <taxon>Desulfuromonadia</taxon>
        <taxon>Desulfuromonadales</taxon>
        <taxon>Desulfuromonadaceae</taxon>
        <taxon>Desulfuromonas</taxon>
    </lineage>
</organism>
<name>A0ABN6E5Z2_9BACT</name>
<feature type="transmembrane region" description="Helical" evidence="6">
    <location>
        <begin position="133"/>
        <end position="153"/>
    </location>
</feature>